<evidence type="ECO:0000313" key="2">
    <source>
        <dbReference type="EMBL" id="CDU16469.1"/>
    </source>
</evidence>
<accession>A0A077Y1B3</accession>
<protein>
    <submittedName>
        <fullName evidence="2">Uncharacterized protein</fullName>
    </submittedName>
</protein>
<sequence length="280" mass="31932">MANNLGSILCGGENLLCDFSHIFSRTCGGRQNSLSEKDRSIKYEGKISKEHNIVKNSKDEINICGQNNYDISGCYNTYNEEKEYIYDDVEPNRFSINNIYLNFKNNKTENEKILNDVTKLGDEMCGEKINCICFKSGTHEQNNCGKIYYPDKINEYNNNNILINRRNTDLIGNNIKIEKKSSSHLYTENTKNVPFLQDNNSVQEIYNFENVENSVTLNNSNCSKNSNIKNDDNENNNIMEPQTHNDDNLSKIDISPINNDGSPYPSSEFMSVVSCGKVDE</sequence>
<dbReference type="KEGG" id="pyo:PY17X_0408900"/>
<evidence type="ECO:0000256" key="1">
    <source>
        <dbReference type="SAM" id="MobiDB-lite"/>
    </source>
</evidence>
<dbReference type="VEuPathDB" id="PlasmoDB:PY17X_0408900"/>
<name>A0A077Y1B3_PLAYE</name>
<dbReference type="AlphaFoldDB" id="A0A077Y1B3"/>
<reference evidence="3" key="3">
    <citation type="submission" date="2014-05" db="EMBL/GenBank/DDBJ databases">
        <authorList>
            <person name="Aslett M.A."/>
            <person name="De Silva N."/>
        </authorList>
    </citation>
    <scope>NUCLEOTIDE SEQUENCE</scope>
    <source>
        <strain evidence="3">17X</strain>
    </source>
</reference>
<dbReference type="Proteomes" id="UP000072874">
    <property type="component" value="Chromosome 4"/>
</dbReference>
<dbReference type="VEuPathDB" id="PlasmoDB:PYYM_0409000"/>
<evidence type="ECO:0000313" key="4">
    <source>
        <dbReference type="Proteomes" id="UP000072874"/>
    </source>
</evidence>
<evidence type="ECO:0000313" key="3">
    <source>
        <dbReference type="EMBL" id="VTZ73278.1"/>
    </source>
</evidence>
<dbReference type="EMBL" id="LK934632">
    <property type="protein sequence ID" value="CDU16469.1"/>
    <property type="molecule type" value="Genomic_DNA"/>
</dbReference>
<evidence type="ECO:0000313" key="5">
    <source>
        <dbReference type="Proteomes" id="UP000072904"/>
    </source>
</evidence>
<feature type="region of interest" description="Disordered" evidence="1">
    <location>
        <begin position="222"/>
        <end position="268"/>
    </location>
</feature>
<reference evidence="3" key="4">
    <citation type="submission" date="2019-05" db="EMBL/GenBank/DDBJ databases">
        <authorList>
            <consortium name="Pathogen Informatics"/>
        </authorList>
    </citation>
    <scope>NUCLEOTIDE SEQUENCE</scope>
    <source>
        <strain evidence="3">17X</strain>
    </source>
</reference>
<dbReference type="GeneID" id="3807071"/>
<reference evidence="4 5" key="1">
    <citation type="journal article" date="2014" name="BMC Biol.">
        <title>A comprehensive evaluation of rodent malaria parasite genomes and gene expression.</title>
        <authorList>
            <person name="Otto T.D."/>
            <person name="Bohme U."/>
            <person name="Jackson A.P."/>
            <person name="Hunt M."/>
            <person name="Franke-Fayard B."/>
            <person name="Hoeijmakers W.A."/>
            <person name="Religa A.A."/>
            <person name="Robertson L."/>
            <person name="Sanders M."/>
            <person name="Ogun S.A."/>
            <person name="Cunningham D."/>
            <person name="Erhart A."/>
            <person name="Billker O."/>
            <person name="Khan S.M."/>
            <person name="Stunnenberg H.G."/>
            <person name="Langhorne J."/>
            <person name="Holder A.A."/>
            <person name="Waters A.P."/>
            <person name="Newbold C.I."/>
            <person name="Pain A."/>
            <person name="Berriman M."/>
            <person name="Janse C.J."/>
        </authorList>
    </citation>
    <scope>NUCLEOTIDE SEQUENCE [LARGE SCALE GENOMIC DNA]</scope>
    <source>
        <strain evidence="3 4">17X</strain>
        <strain evidence="2 5">YM</strain>
    </source>
</reference>
<gene>
    <name evidence="3" type="ORF">PY17X_0408900</name>
    <name evidence="2" type="ORF">PYYM_0409000</name>
</gene>
<dbReference type="VEuPathDB" id="PlasmoDB:PY01932"/>
<dbReference type="RefSeq" id="XP_729769.2">
    <property type="nucleotide sequence ID" value="XM_724676.2"/>
</dbReference>
<dbReference type="OrthoDB" id="370657at2759"/>
<proteinExistence type="predicted"/>
<dbReference type="OMA" id="DEINICG"/>
<dbReference type="Proteomes" id="UP000072904">
    <property type="component" value="Chromosome 4"/>
</dbReference>
<reference evidence="2" key="2">
    <citation type="submission" date="2014-05" db="EMBL/GenBank/DDBJ databases">
        <authorList>
            <person name="Aslett A.Martin."/>
            <person name="De Silva Nishadi"/>
        </authorList>
    </citation>
    <scope>NUCLEOTIDE SEQUENCE</scope>
    <source>
        <strain evidence="2">YM</strain>
    </source>
</reference>
<dbReference type="EMBL" id="LM993658">
    <property type="protein sequence ID" value="VTZ73278.1"/>
    <property type="molecule type" value="Genomic_DNA"/>
</dbReference>
<feature type="compositionally biased region" description="Polar residues" evidence="1">
    <location>
        <begin position="256"/>
        <end position="268"/>
    </location>
</feature>
<organism evidence="2 5">
    <name type="scientific">Plasmodium yoelii</name>
    <dbReference type="NCBI Taxonomy" id="5861"/>
    <lineage>
        <taxon>Eukaryota</taxon>
        <taxon>Sar</taxon>
        <taxon>Alveolata</taxon>
        <taxon>Apicomplexa</taxon>
        <taxon>Aconoidasida</taxon>
        <taxon>Haemosporida</taxon>
        <taxon>Plasmodiidae</taxon>
        <taxon>Plasmodium</taxon>
        <taxon>Plasmodium (Vinckeia)</taxon>
    </lineage>
</organism>
<dbReference type="VEuPathDB" id="PlasmoDB:Py17XNL_000403914"/>